<evidence type="ECO:0000313" key="8">
    <source>
        <dbReference type="EMBL" id="RKF65766.1"/>
    </source>
</evidence>
<gene>
    <name evidence="8" type="ORF">GcM3_116009</name>
</gene>
<comment type="caution">
    <text evidence="8">The sequence shown here is derived from an EMBL/GenBank/DDBJ whole genome shotgun (WGS) entry which is preliminary data.</text>
</comment>
<organism evidence="8 9">
    <name type="scientific">Golovinomyces cichoracearum</name>
    <dbReference type="NCBI Taxonomy" id="62708"/>
    <lineage>
        <taxon>Eukaryota</taxon>
        <taxon>Fungi</taxon>
        <taxon>Dikarya</taxon>
        <taxon>Ascomycota</taxon>
        <taxon>Pezizomycotina</taxon>
        <taxon>Leotiomycetes</taxon>
        <taxon>Erysiphales</taxon>
        <taxon>Erysiphaceae</taxon>
        <taxon>Golovinomyces</taxon>
    </lineage>
</organism>
<feature type="transmembrane region" description="Helical" evidence="7">
    <location>
        <begin position="235"/>
        <end position="254"/>
    </location>
</feature>
<feature type="transmembrane region" description="Helical" evidence="7">
    <location>
        <begin position="119"/>
        <end position="140"/>
    </location>
</feature>
<dbReference type="GO" id="GO:0034257">
    <property type="term" value="F:nicotinamide riboside transmembrane transporter activity"/>
    <property type="evidence" value="ECO:0007669"/>
    <property type="project" value="TreeGrafter"/>
</dbReference>
<evidence type="ECO:0000256" key="4">
    <source>
        <dbReference type="ARBA" id="ARBA00022692"/>
    </source>
</evidence>
<evidence type="ECO:0000256" key="3">
    <source>
        <dbReference type="ARBA" id="ARBA00022448"/>
    </source>
</evidence>
<feature type="transmembrane region" description="Helical" evidence="7">
    <location>
        <begin position="333"/>
        <end position="354"/>
    </location>
</feature>
<keyword evidence="3" id="KW-0813">Transport</keyword>
<dbReference type="InterPro" id="IPR002259">
    <property type="entry name" value="Eqnu_transpt"/>
</dbReference>
<keyword evidence="9" id="KW-1185">Reference proteome</keyword>
<comment type="similarity">
    <text evidence="2">Belongs to the SLC29A/ENT transporter (TC 2.A.57) family.</text>
</comment>
<feature type="transmembrane region" description="Helical" evidence="7">
    <location>
        <begin position="51"/>
        <end position="73"/>
    </location>
</feature>
<protein>
    <submittedName>
        <fullName evidence="8">Nucleoside transporter FUN26</fullName>
    </submittedName>
</protein>
<proteinExistence type="inferred from homology"/>
<dbReference type="PANTHER" id="PTHR10332:SF88">
    <property type="entry name" value="EQUILIBRATIVE NUCLEOSIDE TRANSPORTER 1, ISOFORM A"/>
    <property type="match status" value="1"/>
</dbReference>
<evidence type="ECO:0000256" key="5">
    <source>
        <dbReference type="ARBA" id="ARBA00022989"/>
    </source>
</evidence>
<feature type="transmembrane region" description="Helical" evidence="7">
    <location>
        <begin position="186"/>
        <end position="209"/>
    </location>
</feature>
<sequence length="461" mass="50375">MKKESISTLNSLHAVNTEIEHNGKDTHPPVITEPGNADAERYPFSWIDYSIFLLLGVSMLWAWNMFLAAAPYFKSRFAGNKTILMNFQAGITSVSCITGFFSMLILTRMQAKANYPKRILIGLALCLVVFVLLSISTLQFRGVSETLYFIFTLTMVFVAALSTSFSQNGAFAFAAGIGRPEYIQAILTGQAIAGVLPSMAQIISVYSVAKRDKSATPTELLDASLDENTSAALKYFITATVICVMTSVAIIPIIRRHKPKIEPQITNSSTNISKEPESSVRPVIPMRTLFKKLRWLAAAVFLCLAITMFFPVFTERIVSIVPEEDAPTILRSAIFIPMAFLIWNVGDLIGRLLSLVPFKGFNLKPVTLFILVSLRAVYVPLYFLCNIGGGGATVKSDAFYLIFVSAGFGFTNGLLSSLCLIKAGEYVLEEEREASGGFMIVNLQAGLMVGSLLSFVFSGAG</sequence>
<dbReference type="SUPFAM" id="SSF103473">
    <property type="entry name" value="MFS general substrate transporter"/>
    <property type="match status" value="1"/>
</dbReference>
<evidence type="ECO:0000313" key="9">
    <source>
        <dbReference type="Proteomes" id="UP000283383"/>
    </source>
</evidence>
<dbReference type="InterPro" id="IPR036259">
    <property type="entry name" value="MFS_trans_sf"/>
</dbReference>
<feature type="transmembrane region" description="Helical" evidence="7">
    <location>
        <begin position="295"/>
        <end position="313"/>
    </location>
</feature>
<dbReference type="AlphaFoldDB" id="A0A420I7Z5"/>
<dbReference type="GO" id="GO:0000329">
    <property type="term" value="C:fungal-type vacuole membrane"/>
    <property type="evidence" value="ECO:0007669"/>
    <property type="project" value="TreeGrafter"/>
</dbReference>
<accession>A0A420I7Z5</accession>
<dbReference type="PIRSF" id="PIRSF016379">
    <property type="entry name" value="ENT"/>
    <property type="match status" value="1"/>
</dbReference>
<dbReference type="GO" id="GO:0015205">
    <property type="term" value="F:nucleobase transmembrane transporter activity"/>
    <property type="evidence" value="ECO:0007669"/>
    <property type="project" value="TreeGrafter"/>
</dbReference>
<dbReference type="PANTHER" id="PTHR10332">
    <property type="entry name" value="EQUILIBRATIVE NUCLEOSIDE TRANSPORTER"/>
    <property type="match status" value="1"/>
</dbReference>
<evidence type="ECO:0000256" key="2">
    <source>
        <dbReference type="ARBA" id="ARBA00007965"/>
    </source>
</evidence>
<evidence type="ECO:0000256" key="6">
    <source>
        <dbReference type="ARBA" id="ARBA00023136"/>
    </source>
</evidence>
<feature type="transmembrane region" description="Helical" evidence="7">
    <location>
        <begin position="146"/>
        <end position="165"/>
    </location>
</feature>
<keyword evidence="4 7" id="KW-0812">Transmembrane</keyword>
<name>A0A420I7Z5_9PEZI</name>
<comment type="subcellular location">
    <subcellularLocation>
        <location evidence="1">Membrane</location>
        <topology evidence="1">Multi-pass membrane protein</topology>
    </subcellularLocation>
</comment>
<evidence type="ECO:0000256" key="7">
    <source>
        <dbReference type="SAM" id="Phobius"/>
    </source>
</evidence>
<feature type="transmembrane region" description="Helical" evidence="7">
    <location>
        <begin position="441"/>
        <end position="460"/>
    </location>
</feature>
<feature type="transmembrane region" description="Helical" evidence="7">
    <location>
        <begin position="398"/>
        <end position="421"/>
    </location>
</feature>
<dbReference type="GO" id="GO:0005886">
    <property type="term" value="C:plasma membrane"/>
    <property type="evidence" value="ECO:0007669"/>
    <property type="project" value="TreeGrafter"/>
</dbReference>
<feature type="transmembrane region" description="Helical" evidence="7">
    <location>
        <begin position="85"/>
        <end position="107"/>
    </location>
</feature>
<dbReference type="Proteomes" id="UP000283383">
    <property type="component" value="Unassembled WGS sequence"/>
</dbReference>
<dbReference type="PRINTS" id="PR01130">
    <property type="entry name" value="DERENTRNSPRT"/>
</dbReference>
<dbReference type="EMBL" id="MCBQ01011688">
    <property type="protein sequence ID" value="RKF65766.1"/>
    <property type="molecule type" value="Genomic_DNA"/>
</dbReference>
<evidence type="ECO:0000256" key="1">
    <source>
        <dbReference type="ARBA" id="ARBA00004141"/>
    </source>
</evidence>
<feature type="transmembrane region" description="Helical" evidence="7">
    <location>
        <begin position="366"/>
        <end position="392"/>
    </location>
</feature>
<keyword evidence="5 7" id="KW-1133">Transmembrane helix</keyword>
<keyword evidence="6 7" id="KW-0472">Membrane</keyword>
<dbReference type="Pfam" id="PF01733">
    <property type="entry name" value="Nucleoside_tran"/>
    <property type="match status" value="1"/>
</dbReference>
<reference evidence="8 9" key="1">
    <citation type="journal article" date="2018" name="BMC Genomics">
        <title>Comparative genome analyses reveal sequence features reflecting distinct modes of host-adaptation between dicot and monocot powdery mildew.</title>
        <authorList>
            <person name="Wu Y."/>
            <person name="Ma X."/>
            <person name="Pan Z."/>
            <person name="Kale S.D."/>
            <person name="Song Y."/>
            <person name="King H."/>
            <person name="Zhang Q."/>
            <person name="Presley C."/>
            <person name="Deng X."/>
            <person name="Wei C.I."/>
            <person name="Xiao S."/>
        </authorList>
    </citation>
    <scope>NUCLEOTIDE SEQUENCE [LARGE SCALE GENOMIC DNA]</scope>
    <source>
        <strain evidence="8">UMSG3</strain>
    </source>
</reference>